<evidence type="ECO:0000313" key="2">
    <source>
        <dbReference type="Proteomes" id="UP000066487"/>
    </source>
</evidence>
<dbReference type="Proteomes" id="UP000066487">
    <property type="component" value="Chromosome"/>
</dbReference>
<name>A0A0N7GZQ3_PSEFL</name>
<proteinExistence type="predicted"/>
<evidence type="ECO:0000313" key="1">
    <source>
        <dbReference type="EMBL" id="ALI00980.1"/>
    </source>
</evidence>
<organism evidence="1 2">
    <name type="scientific">Pseudomonas fluorescens</name>
    <dbReference type="NCBI Taxonomy" id="294"/>
    <lineage>
        <taxon>Bacteria</taxon>
        <taxon>Pseudomonadati</taxon>
        <taxon>Pseudomonadota</taxon>
        <taxon>Gammaproteobacteria</taxon>
        <taxon>Pseudomonadales</taxon>
        <taxon>Pseudomonadaceae</taxon>
        <taxon>Pseudomonas</taxon>
    </lineage>
</organism>
<sequence>MENAPKLTVDLERDDLIVLETKSKEIIFARYIDSTPLLFSVQDLSTKQNRTVPRDSVTRVRTALVKSNVKNLSSVRAPALYENHVLIGG</sequence>
<dbReference type="AlphaFoldDB" id="A0A0N7GZQ3"/>
<gene>
    <name evidence="1" type="ORF">AO353_07910</name>
</gene>
<protein>
    <submittedName>
        <fullName evidence="1">Uncharacterized protein</fullName>
    </submittedName>
</protein>
<reference evidence="1 2" key="2">
    <citation type="journal article" date="2018" name="Nature">
        <title>Mutant phenotypes for thousands of bacterial genes of unknown function.</title>
        <authorList>
            <person name="Price M.N."/>
            <person name="Wetmore K.M."/>
            <person name="Waters R.J."/>
            <person name="Callaghan M."/>
            <person name="Ray J."/>
            <person name="Liu H."/>
            <person name="Kuehl J.V."/>
            <person name="Melnyk R.A."/>
            <person name="Lamson J.S."/>
            <person name="Suh Y."/>
            <person name="Carlson H.K."/>
            <person name="Esquivel Z."/>
            <person name="Sadeeshkumar H."/>
            <person name="Chakraborty R."/>
            <person name="Zane G.M."/>
            <person name="Rubin B.E."/>
            <person name="Wall J.D."/>
            <person name="Visel A."/>
            <person name="Bristow J."/>
            <person name="Blow M.J."/>
            <person name="Arkin A.P."/>
            <person name="Deutschbauer A.M."/>
        </authorList>
    </citation>
    <scope>NUCLEOTIDE SEQUENCE [LARGE SCALE GENOMIC DNA]</scope>
    <source>
        <strain evidence="1 2">FW300-N2E3</strain>
    </source>
</reference>
<dbReference type="EMBL" id="CP012830">
    <property type="protein sequence ID" value="ALI00980.1"/>
    <property type="molecule type" value="Genomic_DNA"/>
</dbReference>
<accession>A0A0N7GZQ3</accession>
<reference evidence="2" key="1">
    <citation type="submission" date="2015-09" db="EMBL/GenBank/DDBJ databases">
        <title>Whole genome sequence of Pseudomonas fluorescens FW300-N2E3.</title>
        <authorList>
            <person name="Ray J."/>
            <person name="Melnyk R."/>
            <person name="Deutschbauer A."/>
        </authorList>
    </citation>
    <scope>NUCLEOTIDE SEQUENCE [LARGE SCALE GENOMIC DNA]</scope>
    <source>
        <strain evidence="2">FW300-N2E3</strain>
    </source>
</reference>